<dbReference type="InterPro" id="IPR052231">
    <property type="entry name" value="Rho_GEF_signaling-related"/>
</dbReference>
<feature type="compositionally biased region" description="Low complexity" evidence="1">
    <location>
        <begin position="166"/>
        <end position="203"/>
    </location>
</feature>
<dbReference type="Proteomes" id="UP001444071">
    <property type="component" value="Unassembled WGS sequence"/>
</dbReference>
<dbReference type="InterPro" id="IPR001849">
    <property type="entry name" value="PH_domain"/>
</dbReference>
<evidence type="ECO:0000256" key="1">
    <source>
        <dbReference type="SAM" id="MobiDB-lite"/>
    </source>
</evidence>
<dbReference type="PANTHER" id="PTHR45845">
    <property type="entry name" value="RHO GUANINE NUCLEOTIDE EXCHANGE FACTOR-RELATED"/>
    <property type="match status" value="1"/>
</dbReference>
<keyword evidence="4" id="KW-1185">Reference proteome</keyword>
<feature type="region of interest" description="Disordered" evidence="1">
    <location>
        <begin position="166"/>
        <end position="214"/>
    </location>
</feature>
<dbReference type="PROSITE" id="PS50003">
    <property type="entry name" value="PH_DOMAIN"/>
    <property type="match status" value="1"/>
</dbReference>
<comment type="caution">
    <text evidence="3">The sequence shown here is derived from an EMBL/GenBank/DDBJ whole genome shotgun (WGS) entry which is preliminary data.</text>
</comment>
<dbReference type="SUPFAM" id="SSF50729">
    <property type="entry name" value="PH domain-like"/>
    <property type="match status" value="1"/>
</dbReference>
<gene>
    <name evidence="3" type="ORF">XENORESO_016751</name>
</gene>
<reference evidence="3 4" key="1">
    <citation type="submission" date="2021-06" db="EMBL/GenBank/DDBJ databases">
        <authorList>
            <person name="Palmer J.M."/>
        </authorList>
    </citation>
    <scope>NUCLEOTIDE SEQUENCE [LARGE SCALE GENOMIC DNA]</scope>
    <source>
        <strain evidence="3 4">XR_2019</strain>
        <tissue evidence="3">Muscle</tissue>
    </source>
</reference>
<dbReference type="Pfam" id="PF22697">
    <property type="entry name" value="SOS1_NGEF_PH"/>
    <property type="match status" value="1"/>
</dbReference>
<evidence type="ECO:0000259" key="2">
    <source>
        <dbReference type="PROSITE" id="PS50003"/>
    </source>
</evidence>
<dbReference type="Gene3D" id="2.30.29.30">
    <property type="entry name" value="Pleckstrin-homology domain (PH domain)/Phosphotyrosine-binding domain (PTB)"/>
    <property type="match status" value="1"/>
</dbReference>
<feature type="domain" description="PH" evidence="2">
    <location>
        <begin position="14"/>
        <end position="119"/>
    </location>
</feature>
<protein>
    <recommendedName>
        <fullName evidence="2">PH domain-containing protein</fullName>
    </recommendedName>
</protein>
<sequence length="214" mass="23284">MFCDVQISVAERGDLVRQGELTVCGGPRRKRAGVRNVFLYQYAIIFTKQKSPSPGRTIYSYKHSIKTGEMGLTQSVGDEGVKFEIWVRQAPRTRDCITLQAKDREGRESWAHDIAHLLWTHAINNTELCLKESLCMGVSSKLLLDATGTPGSELDSICSLSDRVHSSCSDSSSVGSQKEGGSPASGRDPRSSSGSTSYSQVGSAFTHKTPAIPR</sequence>
<dbReference type="SMART" id="SM00233">
    <property type="entry name" value="PH"/>
    <property type="match status" value="1"/>
</dbReference>
<dbReference type="EMBL" id="JAHRIM010075645">
    <property type="protein sequence ID" value="MEQ2274230.1"/>
    <property type="molecule type" value="Genomic_DNA"/>
</dbReference>
<evidence type="ECO:0000313" key="4">
    <source>
        <dbReference type="Proteomes" id="UP001444071"/>
    </source>
</evidence>
<dbReference type="PANTHER" id="PTHR45845:SF4">
    <property type="entry name" value="PLECKSTRIN HOMOLOGY DOMAIN CONTAINING, FAMILY G (WITH RHOGEF DOMAIN) MEMBER 4"/>
    <property type="match status" value="1"/>
</dbReference>
<name>A0ABV0WXF5_9TELE</name>
<proteinExistence type="predicted"/>
<dbReference type="InterPro" id="IPR055251">
    <property type="entry name" value="SOS1_NGEF_PH"/>
</dbReference>
<accession>A0ABV0WXF5</accession>
<dbReference type="InterPro" id="IPR011993">
    <property type="entry name" value="PH-like_dom_sf"/>
</dbReference>
<evidence type="ECO:0000313" key="3">
    <source>
        <dbReference type="EMBL" id="MEQ2274230.1"/>
    </source>
</evidence>
<organism evidence="3 4">
    <name type="scientific">Xenotaenia resolanae</name>
    <dbReference type="NCBI Taxonomy" id="208358"/>
    <lineage>
        <taxon>Eukaryota</taxon>
        <taxon>Metazoa</taxon>
        <taxon>Chordata</taxon>
        <taxon>Craniata</taxon>
        <taxon>Vertebrata</taxon>
        <taxon>Euteleostomi</taxon>
        <taxon>Actinopterygii</taxon>
        <taxon>Neopterygii</taxon>
        <taxon>Teleostei</taxon>
        <taxon>Neoteleostei</taxon>
        <taxon>Acanthomorphata</taxon>
        <taxon>Ovalentaria</taxon>
        <taxon>Atherinomorphae</taxon>
        <taxon>Cyprinodontiformes</taxon>
        <taxon>Goodeidae</taxon>
        <taxon>Xenotaenia</taxon>
    </lineage>
</organism>